<evidence type="ECO:0000256" key="2">
    <source>
        <dbReference type="SAM" id="SignalP"/>
    </source>
</evidence>
<keyword evidence="4" id="KW-1185">Reference proteome</keyword>
<evidence type="ECO:0008006" key="5">
    <source>
        <dbReference type="Google" id="ProtNLM"/>
    </source>
</evidence>
<gene>
    <name evidence="3" type="ORF">SAMN05445850_7358</name>
</gene>
<dbReference type="STRING" id="157910.SAMN05445850_7358"/>
<protein>
    <recommendedName>
        <fullName evidence="5">Glycine-zipper containing OmpA-like membrane domain-containing protein</fullName>
    </recommendedName>
</protein>
<organism evidence="3 4">
    <name type="scientific">Paraburkholderia tuberum</name>
    <dbReference type="NCBI Taxonomy" id="157910"/>
    <lineage>
        <taxon>Bacteria</taxon>
        <taxon>Pseudomonadati</taxon>
        <taxon>Pseudomonadota</taxon>
        <taxon>Betaproteobacteria</taxon>
        <taxon>Burkholderiales</taxon>
        <taxon>Burkholderiaceae</taxon>
        <taxon>Paraburkholderia</taxon>
    </lineage>
</organism>
<accession>A0A1H1KEN3</accession>
<feature type="compositionally biased region" description="Pro residues" evidence="1">
    <location>
        <begin position="162"/>
        <end position="176"/>
    </location>
</feature>
<name>A0A1H1KEN3_9BURK</name>
<reference evidence="4" key="1">
    <citation type="submission" date="2016-10" db="EMBL/GenBank/DDBJ databases">
        <authorList>
            <person name="Varghese N."/>
            <person name="Submissions S."/>
        </authorList>
    </citation>
    <scope>NUCLEOTIDE SEQUENCE [LARGE SCALE GENOMIC DNA]</scope>
    <source>
        <strain evidence="4">DUS833</strain>
    </source>
</reference>
<feature type="chain" id="PRO_5011702093" description="Glycine-zipper containing OmpA-like membrane domain-containing protein" evidence="2">
    <location>
        <begin position="25"/>
        <end position="176"/>
    </location>
</feature>
<dbReference type="Proteomes" id="UP000199365">
    <property type="component" value="Unassembled WGS sequence"/>
</dbReference>
<dbReference type="EMBL" id="FNKX01000003">
    <property type="protein sequence ID" value="SDR60507.1"/>
    <property type="molecule type" value="Genomic_DNA"/>
</dbReference>
<sequence length="176" mass="17584">MRTKRGVSALVTAAVSLSCIIALDGCASMPMGPTVMALPGTGKSFDQFRADDATCQQFASQQTGGVSTQQATATGALGGMAVGTALGAAAGAAFNGRRGAAVGAGAGLLGGSMIGAGMAQSSSISLQHRYDQAYVQCMYGNGHRVPVPRSAADAYRTHDEATPPPPAYDTAPPPGY</sequence>
<dbReference type="PROSITE" id="PS51257">
    <property type="entry name" value="PROKAR_LIPOPROTEIN"/>
    <property type="match status" value="1"/>
</dbReference>
<evidence type="ECO:0000313" key="3">
    <source>
        <dbReference type="EMBL" id="SDR60507.1"/>
    </source>
</evidence>
<keyword evidence="2" id="KW-0732">Signal</keyword>
<feature type="signal peptide" evidence="2">
    <location>
        <begin position="1"/>
        <end position="24"/>
    </location>
</feature>
<dbReference type="AlphaFoldDB" id="A0A1H1KEN3"/>
<evidence type="ECO:0000256" key="1">
    <source>
        <dbReference type="SAM" id="MobiDB-lite"/>
    </source>
</evidence>
<proteinExistence type="predicted"/>
<feature type="region of interest" description="Disordered" evidence="1">
    <location>
        <begin position="156"/>
        <end position="176"/>
    </location>
</feature>
<evidence type="ECO:0000313" key="4">
    <source>
        <dbReference type="Proteomes" id="UP000199365"/>
    </source>
</evidence>